<evidence type="ECO:0000256" key="1">
    <source>
        <dbReference type="SAM" id="MobiDB-lite"/>
    </source>
</evidence>
<dbReference type="EMBL" id="JAGTXO010000010">
    <property type="protein sequence ID" value="KAG8465675.1"/>
    <property type="molecule type" value="Genomic_DNA"/>
</dbReference>
<evidence type="ECO:0000313" key="3">
    <source>
        <dbReference type="Proteomes" id="UP000751190"/>
    </source>
</evidence>
<dbReference type="Proteomes" id="UP000751190">
    <property type="component" value="Unassembled WGS sequence"/>
</dbReference>
<organism evidence="2 3">
    <name type="scientific">Diacronema lutheri</name>
    <name type="common">Unicellular marine alga</name>
    <name type="synonym">Monochrysis lutheri</name>
    <dbReference type="NCBI Taxonomy" id="2081491"/>
    <lineage>
        <taxon>Eukaryota</taxon>
        <taxon>Haptista</taxon>
        <taxon>Haptophyta</taxon>
        <taxon>Pavlovophyceae</taxon>
        <taxon>Pavlovales</taxon>
        <taxon>Pavlovaceae</taxon>
        <taxon>Diacronema</taxon>
    </lineage>
</organism>
<sequence>MPSAKNSTQGKGSKAQKADAPSVEPVADANASITKTDAPDAALADASAPSSANAAKKNNGSPDVDAPAEANKAESGGVDVGDGGEDSPLALTQMPVEPKPEHADAAAAVDGGADEVTPEHKTKKPRTSKDGAKGKDKEAPKAASASTTARKTRANKNLSEPLAALE</sequence>
<name>A0A8J5XPM2_DIALT</name>
<feature type="compositionally biased region" description="Basic and acidic residues" evidence="1">
    <location>
        <begin position="127"/>
        <end position="140"/>
    </location>
</feature>
<accession>A0A8J5XPM2</accession>
<evidence type="ECO:0000313" key="2">
    <source>
        <dbReference type="EMBL" id="KAG8465675.1"/>
    </source>
</evidence>
<gene>
    <name evidence="2" type="ORF">KFE25_002982</name>
</gene>
<reference evidence="2" key="1">
    <citation type="submission" date="2021-05" db="EMBL/GenBank/DDBJ databases">
        <title>The genome of the haptophyte Pavlova lutheri (Diacronema luteri, Pavlovales) - a model for lipid biosynthesis in eukaryotic algae.</title>
        <authorList>
            <person name="Hulatt C.J."/>
            <person name="Posewitz M.C."/>
        </authorList>
    </citation>
    <scope>NUCLEOTIDE SEQUENCE</scope>
    <source>
        <strain evidence="2">NIVA-4/92</strain>
    </source>
</reference>
<dbReference type="AlphaFoldDB" id="A0A8J5XPM2"/>
<proteinExistence type="predicted"/>
<feature type="compositionally biased region" description="Low complexity" evidence="1">
    <location>
        <begin position="39"/>
        <end position="59"/>
    </location>
</feature>
<comment type="caution">
    <text evidence="2">The sequence shown here is derived from an EMBL/GenBank/DDBJ whole genome shotgun (WGS) entry which is preliminary data.</text>
</comment>
<feature type="compositionally biased region" description="Polar residues" evidence="1">
    <location>
        <begin position="1"/>
        <end position="11"/>
    </location>
</feature>
<protein>
    <submittedName>
        <fullName evidence="2">Uncharacterized protein</fullName>
    </submittedName>
</protein>
<feature type="region of interest" description="Disordered" evidence="1">
    <location>
        <begin position="1"/>
        <end position="166"/>
    </location>
</feature>
<keyword evidence="3" id="KW-1185">Reference proteome</keyword>